<sequence>MDLAKDRLIEGAGTSVEQWQAWEAAHPPAAVETEVLVPQGHRAVVVAPHPDDEILGTGGMLMQLSRAGRDILLVAATDGEASHPGSARWPTAKLADTRAQESAAALAVLGVKAATLRLGLPDGGLASREASLRACLMRCLEAGDVVFAPWRLDGHPDHEAVTRAAFSAARVKGASVVEVPIWGWHWCTPGDPRLPWDDARAIRLTPGQLEAKRLAIQQFRSQIEPDASTGRPPILPSHVIARQLRNIEVILP</sequence>
<dbReference type="SUPFAM" id="SSF102588">
    <property type="entry name" value="LmbE-like"/>
    <property type="match status" value="1"/>
</dbReference>
<dbReference type="Gene3D" id="3.40.50.10320">
    <property type="entry name" value="LmbE-like"/>
    <property type="match status" value="1"/>
</dbReference>
<organism evidence="1">
    <name type="scientific">plant metagenome</name>
    <dbReference type="NCBI Taxonomy" id="1297885"/>
    <lineage>
        <taxon>unclassified sequences</taxon>
        <taxon>metagenomes</taxon>
        <taxon>organismal metagenomes</taxon>
    </lineage>
</organism>
<proteinExistence type="predicted"/>
<dbReference type="PANTHER" id="PTHR12993:SF29">
    <property type="entry name" value="BLR3841 PROTEIN"/>
    <property type="match status" value="1"/>
</dbReference>
<dbReference type="Pfam" id="PF02585">
    <property type="entry name" value="PIG-L"/>
    <property type="match status" value="1"/>
</dbReference>
<name>A0A484NWM1_9ZZZZ</name>
<dbReference type="InterPro" id="IPR024078">
    <property type="entry name" value="LmbE-like_dom_sf"/>
</dbReference>
<evidence type="ECO:0000313" key="1">
    <source>
        <dbReference type="EMBL" id="VFR16829.1"/>
    </source>
</evidence>
<protein>
    <submittedName>
        <fullName evidence="1">LmbE-like protein</fullName>
    </submittedName>
</protein>
<dbReference type="PANTHER" id="PTHR12993">
    <property type="entry name" value="N-ACETYLGLUCOSAMINYL-PHOSPHATIDYLINOSITOL DE-N-ACETYLASE-RELATED"/>
    <property type="match status" value="1"/>
</dbReference>
<dbReference type="AlphaFoldDB" id="A0A484NWM1"/>
<reference evidence="1" key="1">
    <citation type="submission" date="2019-03" db="EMBL/GenBank/DDBJ databases">
        <authorList>
            <person name="Danneels B."/>
        </authorList>
    </citation>
    <scope>NUCLEOTIDE SEQUENCE</scope>
</reference>
<accession>A0A484NWM1</accession>
<gene>
    <name evidence="1" type="ORF">AMP9_3572</name>
</gene>
<dbReference type="GO" id="GO:0016811">
    <property type="term" value="F:hydrolase activity, acting on carbon-nitrogen (but not peptide) bonds, in linear amides"/>
    <property type="evidence" value="ECO:0007669"/>
    <property type="project" value="TreeGrafter"/>
</dbReference>
<dbReference type="InterPro" id="IPR003737">
    <property type="entry name" value="GlcNAc_PI_deacetylase-related"/>
</dbReference>
<dbReference type="EMBL" id="CAADHY010000007">
    <property type="protein sequence ID" value="VFR16829.1"/>
    <property type="molecule type" value="Genomic_DNA"/>
</dbReference>